<comment type="caution">
    <text evidence="2">The sequence shown here is derived from an EMBL/GenBank/DDBJ whole genome shotgun (WGS) entry which is preliminary data.</text>
</comment>
<organism evidence="2 3">
    <name type="scientific">Bhargavaea ullalensis</name>
    <dbReference type="NCBI Taxonomy" id="1265685"/>
    <lineage>
        <taxon>Bacteria</taxon>
        <taxon>Bacillati</taxon>
        <taxon>Bacillota</taxon>
        <taxon>Bacilli</taxon>
        <taxon>Bacillales</taxon>
        <taxon>Caryophanaceae</taxon>
        <taxon>Bhargavaea</taxon>
    </lineage>
</organism>
<name>A0ABV2G8L9_9BACL</name>
<keyword evidence="3" id="KW-1185">Reference proteome</keyword>
<proteinExistence type="predicted"/>
<evidence type="ECO:0008006" key="4">
    <source>
        <dbReference type="Google" id="ProtNLM"/>
    </source>
</evidence>
<reference evidence="2 3" key="1">
    <citation type="submission" date="2024-06" db="EMBL/GenBank/DDBJ databases">
        <title>Genomic Encyclopedia of Type Strains, Phase IV (KMG-IV): sequencing the most valuable type-strain genomes for metagenomic binning, comparative biology and taxonomic classification.</title>
        <authorList>
            <person name="Goeker M."/>
        </authorList>
    </citation>
    <scope>NUCLEOTIDE SEQUENCE [LARGE SCALE GENOMIC DNA]</scope>
    <source>
        <strain evidence="2 3">DSM 26128</strain>
    </source>
</reference>
<feature type="compositionally biased region" description="Gly residues" evidence="1">
    <location>
        <begin position="467"/>
        <end position="511"/>
    </location>
</feature>
<evidence type="ECO:0000313" key="2">
    <source>
        <dbReference type="EMBL" id="MET3574634.1"/>
    </source>
</evidence>
<dbReference type="PANTHER" id="PTHR37612">
    <property type="entry name" value="FIBROIN HEAVY CHAIN FIB-H LIKE PROTEIN"/>
    <property type="match status" value="1"/>
</dbReference>
<evidence type="ECO:0000256" key="1">
    <source>
        <dbReference type="SAM" id="MobiDB-lite"/>
    </source>
</evidence>
<gene>
    <name evidence="2" type="ORF">ABID49_000516</name>
</gene>
<feature type="region of interest" description="Disordered" evidence="1">
    <location>
        <begin position="380"/>
        <end position="528"/>
    </location>
</feature>
<protein>
    <recommendedName>
        <fullName evidence="4">VanW like protein</fullName>
    </recommendedName>
</protein>
<feature type="compositionally biased region" description="Gly residues" evidence="1">
    <location>
        <begin position="402"/>
        <end position="411"/>
    </location>
</feature>
<dbReference type="InterPro" id="IPR052258">
    <property type="entry name" value="Diverse_Func_Domain-Protein"/>
</dbReference>
<dbReference type="RefSeq" id="WP_354195019.1">
    <property type="nucleotide sequence ID" value="NZ_JBEPLW010000002.1"/>
</dbReference>
<feature type="compositionally biased region" description="Gly residues" evidence="1">
    <location>
        <begin position="419"/>
        <end position="459"/>
    </location>
</feature>
<accession>A0ABV2G8L9</accession>
<dbReference type="PANTHER" id="PTHR37612:SF20">
    <property type="entry name" value="PER-HEXAMER REPEAT PROTEIN 5-RELATED"/>
    <property type="match status" value="1"/>
</dbReference>
<sequence>MENNKRTLTVFLGVLLSTVFFYLFASGGSLLAGNWLFPSKDFGDNTYIGPYDVSDFKEAQTTKVLGKGVQDLEGRFDVDVYYQDASFKLPPEAVLYDVQGTIDRASTGEENPLVVHVKEEAVRTLLNQNFGMLDFTDDEVAAITSGIERRLRNGTMPANVQISDYLDASRAEKVAAAAQATFSGMPVTEGLQNGLAAIEGYRIEGGSSVSFLRMMEDAHAGSLSEEEMTRLASLLYAAVLKTNFIIDERSISDRLPAGVPVGYEAAINPFTEVDFMFTNPNGTSFNVATQTEGDSVTLSLEGLPFFYEYDTNLTGMENYKPRTIKQYSENVKTVAPRIEEVGEDGIRVTVLKHVYNGPIEERFEEVSTDFYPPVHRIEVHRLKPEEQPAESGDGSGTNESGGSVGSGGTTGSGNSSGSDGSGSGSAGNSGSGQGNNNGPGDNSGTGNSGSGNSGSGNSGSGNNSGNPSGGSGNNNSGSGGSGNSGSGNGSGSGGDGGSGNTGSGNGSGNNNGSGNKVEYDKGGNPIQP</sequence>
<evidence type="ECO:0000313" key="3">
    <source>
        <dbReference type="Proteomes" id="UP001549099"/>
    </source>
</evidence>
<dbReference type="Proteomes" id="UP001549099">
    <property type="component" value="Unassembled WGS sequence"/>
</dbReference>
<dbReference type="EMBL" id="JBEPLW010000002">
    <property type="protein sequence ID" value="MET3574634.1"/>
    <property type="molecule type" value="Genomic_DNA"/>
</dbReference>